<organism evidence="1 2">
    <name type="scientific">Candidatus Pseudobacter hemicellulosilyticus</name>
    <dbReference type="NCBI Taxonomy" id="3121375"/>
    <lineage>
        <taxon>Bacteria</taxon>
        <taxon>Pseudomonadati</taxon>
        <taxon>Bacteroidota</taxon>
        <taxon>Chitinophagia</taxon>
        <taxon>Chitinophagales</taxon>
        <taxon>Chitinophagaceae</taxon>
        <taxon>Pseudobacter</taxon>
    </lineage>
</organism>
<protein>
    <submittedName>
        <fullName evidence="1">Uncharacterized protein</fullName>
    </submittedName>
</protein>
<dbReference type="EMBL" id="CP119311">
    <property type="protein sequence ID" value="WEK37677.1"/>
    <property type="molecule type" value="Genomic_DNA"/>
</dbReference>
<dbReference type="Proteomes" id="UP001220610">
    <property type="component" value="Chromosome"/>
</dbReference>
<proteinExistence type="predicted"/>
<sequence length="46" mass="5380">MEQVKERRFLDPLNALICLESLIVDIFFRNTEVLGALKTDRKAIFI</sequence>
<evidence type="ECO:0000313" key="2">
    <source>
        <dbReference type="Proteomes" id="UP001220610"/>
    </source>
</evidence>
<gene>
    <name evidence="1" type="ORF">P0Y53_09200</name>
</gene>
<reference evidence="1" key="1">
    <citation type="submission" date="2023-03" db="EMBL/GenBank/DDBJ databases">
        <title>Andean soil-derived lignocellulolytic bacterial consortium as a source of novel taxa and putative plastic-active enzymes.</title>
        <authorList>
            <person name="Diaz-Garcia L."/>
            <person name="Chuvochina M."/>
            <person name="Feuerriegel G."/>
            <person name="Bunk B."/>
            <person name="Sproer C."/>
            <person name="Streit W.R."/>
            <person name="Rodriguez L.M."/>
            <person name="Overmann J."/>
            <person name="Jimenez D.J."/>
        </authorList>
    </citation>
    <scope>NUCLEOTIDE SEQUENCE</scope>
    <source>
        <strain evidence="1">MAG 7</strain>
    </source>
</reference>
<name>A0AAJ5WW30_9BACT</name>
<dbReference type="AlphaFoldDB" id="A0AAJ5WW30"/>
<accession>A0AAJ5WW30</accession>
<evidence type="ECO:0000313" key="1">
    <source>
        <dbReference type="EMBL" id="WEK37677.1"/>
    </source>
</evidence>